<dbReference type="InterPro" id="IPR043203">
    <property type="entry name" value="VGCC_Ca_Na"/>
</dbReference>
<sequence>MGIRERVGGWIESAPIQRAIIALIVINAITLGLETSDRVMAGYGELLTWFDRVVLAVFVLEIAAKLFAFRLGFFRSAWNVFDFVVVGIALVPASGPLAVLRALRVLRVLRLISTVPRLRFVVEALLKAVPGISSIGALMLLLFYVFAVMSTSLFGERFPDWFGSVGASMYTLFQVMTLESWSMGIVRPVMEAYPYAWLFFIPFILIATFTMLNLFIGIIVDTMQTMHEGEHQAERAQIEGAMHDDTARVLAEMTALRRELADLKASLPSIGAAGDGGVGGVEERGARP</sequence>
<evidence type="ECO:0000256" key="1">
    <source>
        <dbReference type="ARBA" id="ARBA00004141"/>
    </source>
</evidence>
<feature type="transmembrane region" description="Helical" evidence="5">
    <location>
        <begin position="53"/>
        <end position="74"/>
    </location>
</feature>
<feature type="domain" description="Ion transport" evidence="6">
    <location>
        <begin position="17"/>
        <end position="228"/>
    </location>
</feature>
<name>A0A5M8FNV8_9GAMM</name>
<dbReference type="Proteomes" id="UP000322981">
    <property type="component" value="Unassembled WGS sequence"/>
</dbReference>
<dbReference type="Gene3D" id="1.10.287.70">
    <property type="match status" value="1"/>
</dbReference>
<dbReference type="Pfam" id="PF00520">
    <property type="entry name" value="Ion_trans"/>
    <property type="match status" value="1"/>
</dbReference>
<dbReference type="PANTHER" id="PTHR10037:SF62">
    <property type="entry name" value="SODIUM CHANNEL PROTEIN 60E"/>
    <property type="match status" value="1"/>
</dbReference>
<dbReference type="GO" id="GO:0001518">
    <property type="term" value="C:voltage-gated sodium channel complex"/>
    <property type="evidence" value="ECO:0007669"/>
    <property type="project" value="TreeGrafter"/>
</dbReference>
<feature type="transmembrane region" description="Helical" evidence="5">
    <location>
        <begin position="195"/>
        <end position="220"/>
    </location>
</feature>
<keyword evidence="2 5" id="KW-0812">Transmembrane</keyword>
<evidence type="ECO:0000313" key="7">
    <source>
        <dbReference type="EMBL" id="KAA6185680.1"/>
    </source>
</evidence>
<keyword evidence="8" id="KW-1185">Reference proteome</keyword>
<gene>
    <name evidence="7" type="ORF">F2Q65_08280</name>
</gene>
<dbReference type="InterPro" id="IPR027359">
    <property type="entry name" value="Volt_channel_dom_sf"/>
</dbReference>
<dbReference type="Gene3D" id="1.20.120.350">
    <property type="entry name" value="Voltage-gated potassium channels. Chain C"/>
    <property type="match status" value="1"/>
</dbReference>
<dbReference type="AlphaFoldDB" id="A0A5M8FNV8"/>
<dbReference type="OrthoDB" id="5297065at2"/>
<proteinExistence type="predicted"/>
<keyword evidence="4 5" id="KW-0472">Membrane</keyword>
<evidence type="ECO:0000256" key="3">
    <source>
        <dbReference type="ARBA" id="ARBA00022989"/>
    </source>
</evidence>
<dbReference type="InterPro" id="IPR005821">
    <property type="entry name" value="Ion_trans_dom"/>
</dbReference>
<feature type="transmembrane region" description="Helical" evidence="5">
    <location>
        <begin position="161"/>
        <end position="183"/>
    </location>
</feature>
<evidence type="ECO:0000259" key="6">
    <source>
        <dbReference type="Pfam" id="PF00520"/>
    </source>
</evidence>
<keyword evidence="3 5" id="KW-1133">Transmembrane helix</keyword>
<dbReference type="RefSeq" id="WP_150092285.1">
    <property type="nucleotide sequence ID" value="NZ_JBFUOH010000003.1"/>
</dbReference>
<feature type="transmembrane region" description="Helical" evidence="5">
    <location>
        <begin position="16"/>
        <end position="33"/>
    </location>
</feature>
<comment type="caution">
    <text evidence="7">The sequence shown here is derived from an EMBL/GenBank/DDBJ whole genome shotgun (WGS) entry which is preliminary data.</text>
</comment>
<accession>A0A5M8FNV8</accession>
<organism evidence="7 8">
    <name type="scientific">Thiohalocapsa marina</name>
    <dbReference type="NCBI Taxonomy" id="424902"/>
    <lineage>
        <taxon>Bacteria</taxon>
        <taxon>Pseudomonadati</taxon>
        <taxon>Pseudomonadota</taxon>
        <taxon>Gammaproteobacteria</taxon>
        <taxon>Chromatiales</taxon>
        <taxon>Chromatiaceae</taxon>
        <taxon>Thiohalocapsa</taxon>
    </lineage>
</organism>
<feature type="transmembrane region" description="Helical" evidence="5">
    <location>
        <begin position="124"/>
        <end position="149"/>
    </location>
</feature>
<reference evidence="7 8" key="1">
    <citation type="submission" date="2019-09" db="EMBL/GenBank/DDBJ databases">
        <title>Whole-genome sequence of the purple sulfur bacterium Thiohalocapsa marina DSM 19078.</title>
        <authorList>
            <person name="Kyndt J.A."/>
            <person name="Meyer T.E."/>
        </authorList>
    </citation>
    <scope>NUCLEOTIDE SEQUENCE [LARGE SCALE GENOMIC DNA]</scope>
    <source>
        <strain evidence="7 8">DSM 19078</strain>
    </source>
</reference>
<evidence type="ECO:0000256" key="5">
    <source>
        <dbReference type="SAM" id="Phobius"/>
    </source>
</evidence>
<evidence type="ECO:0000256" key="2">
    <source>
        <dbReference type="ARBA" id="ARBA00022692"/>
    </source>
</evidence>
<dbReference type="GO" id="GO:0005248">
    <property type="term" value="F:voltage-gated sodium channel activity"/>
    <property type="evidence" value="ECO:0007669"/>
    <property type="project" value="TreeGrafter"/>
</dbReference>
<dbReference type="PANTHER" id="PTHR10037">
    <property type="entry name" value="VOLTAGE-GATED CATION CHANNEL CALCIUM AND SODIUM"/>
    <property type="match status" value="1"/>
</dbReference>
<feature type="transmembrane region" description="Helical" evidence="5">
    <location>
        <begin position="80"/>
        <end position="103"/>
    </location>
</feature>
<dbReference type="SUPFAM" id="SSF81324">
    <property type="entry name" value="Voltage-gated potassium channels"/>
    <property type="match status" value="1"/>
</dbReference>
<dbReference type="EMBL" id="VWXX01000008">
    <property type="protein sequence ID" value="KAA6185680.1"/>
    <property type="molecule type" value="Genomic_DNA"/>
</dbReference>
<evidence type="ECO:0000313" key="8">
    <source>
        <dbReference type="Proteomes" id="UP000322981"/>
    </source>
</evidence>
<protein>
    <submittedName>
        <fullName evidence="7">Ion transporter</fullName>
    </submittedName>
</protein>
<comment type="subcellular location">
    <subcellularLocation>
        <location evidence="1">Membrane</location>
        <topology evidence="1">Multi-pass membrane protein</topology>
    </subcellularLocation>
</comment>
<evidence type="ECO:0000256" key="4">
    <source>
        <dbReference type="ARBA" id="ARBA00023136"/>
    </source>
</evidence>